<dbReference type="GO" id="GO:0003849">
    <property type="term" value="F:3-deoxy-7-phosphoheptulonate synthase activity"/>
    <property type="evidence" value="ECO:0007669"/>
    <property type="project" value="UniProtKB-EC"/>
</dbReference>
<dbReference type="EC" id="2.5.1.54" evidence="4"/>
<keyword evidence="1 4" id="KW-0808">Transferase</keyword>
<dbReference type="NCBIfam" id="NF009239">
    <property type="entry name" value="PRK12595.1"/>
    <property type="match status" value="1"/>
</dbReference>
<dbReference type="Gene3D" id="3.20.20.70">
    <property type="entry name" value="Aldolase class I"/>
    <property type="match status" value="1"/>
</dbReference>
<accession>A0AAU0UNT9</accession>
<reference evidence="4 5" key="1">
    <citation type="submission" date="2023-04" db="EMBL/GenBank/DDBJ databases">
        <authorList>
            <person name="Hsu D."/>
        </authorList>
    </citation>
    <scope>NUCLEOTIDE SEQUENCE [LARGE SCALE GENOMIC DNA]</scope>
    <source>
        <strain evidence="4 5">MK1</strain>
    </source>
</reference>
<dbReference type="PANTHER" id="PTHR43018:SF2">
    <property type="entry name" value="PHOSPHO-2-DEHYDRO-3-DEOXYHEPTONATE ALDOLASE"/>
    <property type="match status" value="1"/>
</dbReference>
<dbReference type="Pfam" id="PF18152">
    <property type="entry name" value="DAHP_snth_FXD"/>
    <property type="match status" value="1"/>
</dbReference>
<dbReference type="InterPro" id="IPR006218">
    <property type="entry name" value="DAHP1/KDSA"/>
</dbReference>
<organism evidence="4 5">
    <name type="scientific">Metallumcola ferriviriculae</name>
    <dbReference type="NCBI Taxonomy" id="3039180"/>
    <lineage>
        <taxon>Bacteria</taxon>
        <taxon>Bacillati</taxon>
        <taxon>Bacillota</taxon>
        <taxon>Clostridia</taxon>
        <taxon>Neomoorellales</taxon>
        <taxon>Desulfitibacteraceae</taxon>
        <taxon>Metallumcola</taxon>
    </lineage>
</organism>
<feature type="domain" description="DAHP synthase ferredoxin-like" evidence="3">
    <location>
        <begin position="1"/>
        <end position="67"/>
    </location>
</feature>
<evidence type="ECO:0000313" key="5">
    <source>
        <dbReference type="Proteomes" id="UP001329915"/>
    </source>
</evidence>
<dbReference type="KEGG" id="dbc:MFMK1_001666"/>
<sequence length="331" mass="35722">MIVVMQLNATKAEVDSLINRLEVSGFQSHIIKGTNRLVIGAVGFPAAPENPGLERMPGVEKVVPIMQPYKLAGREIKPDDTVINVKGIEIGGRSAVVIAGPCAVESREQLLEAAVAVKKAGASIIRGGAFKPRTSPYSFQGLEEEGLEILKEAGNLTGLPVITEVIDERSAKMACDYADILQVGARNMQNFQLLKLIGQTGKPVMLKRGISATINEWLMAAEYIMAQGNYKIILCERGIRTFETATRNTLDISAIPVVKGLSHLPIMVDPSHASGDWRLVSPLARAGLACGAHGVMVEVHPNPKQALCDGQQSLSIENFKQTMKDLSMFIQ</sequence>
<evidence type="ECO:0000259" key="2">
    <source>
        <dbReference type="Pfam" id="PF00793"/>
    </source>
</evidence>
<keyword evidence="5" id="KW-1185">Reference proteome</keyword>
<dbReference type="Pfam" id="PF00793">
    <property type="entry name" value="DAHP_synth_1"/>
    <property type="match status" value="1"/>
</dbReference>
<evidence type="ECO:0000259" key="3">
    <source>
        <dbReference type="Pfam" id="PF18152"/>
    </source>
</evidence>
<dbReference type="RefSeq" id="WP_366924673.1">
    <property type="nucleotide sequence ID" value="NZ_CP121694.1"/>
</dbReference>
<dbReference type="InterPro" id="IPR052899">
    <property type="entry name" value="Class-I_DAHP_synthase"/>
</dbReference>
<evidence type="ECO:0000313" key="4">
    <source>
        <dbReference type="EMBL" id="WRO21845.1"/>
    </source>
</evidence>
<dbReference type="NCBIfam" id="NF006421">
    <property type="entry name" value="PRK08673.1"/>
    <property type="match status" value="1"/>
</dbReference>
<dbReference type="Gene3D" id="3.30.70.1140">
    <property type="entry name" value="Phospho-2-dehydro-3-deoxyheptonate aldolase, domain 1"/>
    <property type="match status" value="1"/>
</dbReference>
<gene>
    <name evidence="4" type="primary">aroF</name>
    <name evidence="4" type="ORF">MFMK1_001666</name>
</gene>
<feature type="domain" description="DAHP synthetase I/KDSA" evidence="2">
    <location>
        <begin position="82"/>
        <end position="327"/>
    </location>
</feature>
<dbReference type="InterPro" id="IPR006268">
    <property type="entry name" value="DAHP_syn_2"/>
</dbReference>
<proteinExistence type="predicted"/>
<dbReference type="NCBIfam" id="TIGR01361">
    <property type="entry name" value="DAHP_synth_Bsub"/>
    <property type="match status" value="1"/>
</dbReference>
<evidence type="ECO:0000256" key="1">
    <source>
        <dbReference type="ARBA" id="ARBA00022679"/>
    </source>
</evidence>
<dbReference type="Proteomes" id="UP001329915">
    <property type="component" value="Chromosome"/>
</dbReference>
<dbReference type="SUPFAM" id="SSF51569">
    <property type="entry name" value="Aldolase"/>
    <property type="match status" value="1"/>
</dbReference>
<protein>
    <submittedName>
        <fullName evidence="4">3-deoxy-7-phosphoheptulonate synthase</fullName>
        <ecNumber evidence="4">2.5.1.54</ecNumber>
    </submittedName>
</protein>
<dbReference type="InterPro" id="IPR041071">
    <property type="entry name" value="DAHP_snth_FXD"/>
</dbReference>
<dbReference type="PANTHER" id="PTHR43018">
    <property type="entry name" value="PHOSPHO-2-DEHYDRO-3-DEOXYHEPTONATE ALDOLASE"/>
    <property type="match status" value="1"/>
</dbReference>
<dbReference type="GO" id="GO:0009073">
    <property type="term" value="P:aromatic amino acid family biosynthetic process"/>
    <property type="evidence" value="ECO:0007669"/>
    <property type="project" value="InterPro"/>
</dbReference>
<dbReference type="EMBL" id="CP121694">
    <property type="protein sequence ID" value="WRO21845.1"/>
    <property type="molecule type" value="Genomic_DNA"/>
</dbReference>
<dbReference type="AlphaFoldDB" id="A0AAU0UNT9"/>
<dbReference type="GO" id="GO:0016832">
    <property type="term" value="F:aldehyde-lyase activity"/>
    <property type="evidence" value="ECO:0007669"/>
    <property type="project" value="InterPro"/>
</dbReference>
<dbReference type="InterPro" id="IPR013785">
    <property type="entry name" value="Aldolase_TIM"/>
</dbReference>
<name>A0AAU0UNT9_9FIRM</name>